<dbReference type="InterPro" id="IPR003325">
    <property type="entry name" value="TerD"/>
</dbReference>
<keyword evidence="3" id="KW-1185">Reference proteome</keyword>
<dbReference type="AlphaFoldDB" id="A0A521FS51"/>
<organism evidence="2 3">
    <name type="scientific">Geodermatophilus aquaeductus</name>
    <dbReference type="NCBI Taxonomy" id="1564161"/>
    <lineage>
        <taxon>Bacteria</taxon>
        <taxon>Bacillati</taxon>
        <taxon>Actinomycetota</taxon>
        <taxon>Actinomycetes</taxon>
        <taxon>Geodermatophilales</taxon>
        <taxon>Geodermatophilaceae</taxon>
        <taxon>Geodermatophilus</taxon>
    </lineage>
</organism>
<dbReference type="RefSeq" id="WP_185938540.1">
    <property type="nucleotide sequence ID" value="NZ_FXTJ01000015.1"/>
</dbReference>
<feature type="region of interest" description="Disordered" evidence="1">
    <location>
        <begin position="1"/>
        <end position="103"/>
    </location>
</feature>
<feature type="compositionally biased region" description="Pro residues" evidence="1">
    <location>
        <begin position="10"/>
        <end position="79"/>
    </location>
</feature>
<dbReference type="EMBL" id="FXTJ01000015">
    <property type="protein sequence ID" value="SMO98969.1"/>
    <property type="molecule type" value="Genomic_DNA"/>
</dbReference>
<name>A0A521FS51_9ACTN</name>
<reference evidence="2 3" key="1">
    <citation type="submission" date="2017-05" db="EMBL/GenBank/DDBJ databases">
        <authorList>
            <person name="Varghese N."/>
            <person name="Submissions S."/>
        </authorList>
    </citation>
    <scope>NUCLEOTIDE SEQUENCE [LARGE SCALE GENOMIC DNA]</scope>
    <source>
        <strain evidence="2 3">DSM 46834</strain>
    </source>
</reference>
<evidence type="ECO:0000313" key="3">
    <source>
        <dbReference type="Proteomes" id="UP000317484"/>
    </source>
</evidence>
<proteinExistence type="predicted"/>
<gene>
    <name evidence="2" type="ORF">SAMN06273567_1159</name>
</gene>
<accession>A0A521FS51</accession>
<evidence type="ECO:0000313" key="2">
    <source>
        <dbReference type="EMBL" id="SMO98969.1"/>
    </source>
</evidence>
<dbReference type="Gene3D" id="2.60.60.30">
    <property type="entry name" value="sav2460 like domains"/>
    <property type="match status" value="1"/>
</dbReference>
<sequence length="311" mass="33291">MVDYTKRQKSPPPQPETPPAPPQPPPYQPPPPPPHQQPPGQPYGQPPYPPPYPPPGQPYGQPPYPPPGQPYGQPQPPQGPYGQQPYGQQAPPPPPQQGGVNLGKVSLTKSAPSVSLTKTAGTTGVLRVNLNWNSRPGGGGGGGFLKRLASAGSGAIDLDLGCLYEYADGSKGVIQALGNAFRGQHTLGNGQSIVWLDGDDRSGSNSGGENLMVDLQHTQLIRRILVFALIYEGVPNWGQADAVVTMFPANGPQIEVRLDEHDPRARICAIAMIENQGGQLVVNREVRYVHGGQDVLDRQYGWGMDWTPGRK</sequence>
<feature type="compositionally biased region" description="Low complexity" evidence="1">
    <location>
        <begin position="80"/>
        <end position="89"/>
    </location>
</feature>
<dbReference type="CDD" id="cd06974">
    <property type="entry name" value="TerD_like"/>
    <property type="match status" value="1"/>
</dbReference>
<dbReference type="Proteomes" id="UP000317484">
    <property type="component" value="Unassembled WGS sequence"/>
</dbReference>
<evidence type="ECO:0000256" key="1">
    <source>
        <dbReference type="SAM" id="MobiDB-lite"/>
    </source>
</evidence>
<protein>
    <submittedName>
        <fullName evidence="2">Tellurite resistance protein TerA</fullName>
    </submittedName>
</protein>